<organism evidence="2 3">
    <name type="scientific">Sphagnum jensenii</name>
    <dbReference type="NCBI Taxonomy" id="128206"/>
    <lineage>
        <taxon>Eukaryota</taxon>
        <taxon>Viridiplantae</taxon>
        <taxon>Streptophyta</taxon>
        <taxon>Embryophyta</taxon>
        <taxon>Bryophyta</taxon>
        <taxon>Sphagnophytina</taxon>
        <taxon>Sphagnopsida</taxon>
        <taxon>Sphagnales</taxon>
        <taxon>Sphagnaceae</taxon>
        <taxon>Sphagnum</taxon>
    </lineage>
</organism>
<protein>
    <submittedName>
        <fullName evidence="2">Uncharacterized protein</fullName>
    </submittedName>
</protein>
<gene>
    <name evidence="2" type="ORF">CSSPJE1EN2_LOCUS20010</name>
</gene>
<sequence length="70" mass="8191">MHKSHTVPLLHCYLHHHHRHHHRHPLSQHQKGQQQQHPHPPRTFFLSPLRALEVSSRGAGAGNLVWIYAN</sequence>
<name>A0ABP1BQA5_9BRYO</name>
<feature type="region of interest" description="Disordered" evidence="1">
    <location>
        <begin position="14"/>
        <end position="43"/>
    </location>
</feature>
<evidence type="ECO:0000313" key="2">
    <source>
        <dbReference type="EMBL" id="CAK9878224.1"/>
    </source>
</evidence>
<dbReference type="EMBL" id="OZ023707">
    <property type="protein sequence ID" value="CAK9878224.1"/>
    <property type="molecule type" value="Genomic_DNA"/>
</dbReference>
<feature type="compositionally biased region" description="Basic residues" evidence="1">
    <location>
        <begin position="14"/>
        <end position="26"/>
    </location>
</feature>
<proteinExistence type="predicted"/>
<feature type="compositionally biased region" description="Low complexity" evidence="1">
    <location>
        <begin position="27"/>
        <end position="37"/>
    </location>
</feature>
<dbReference type="Proteomes" id="UP001497522">
    <property type="component" value="Chromosome 6"/>
</dbReference>
<keyword evidence="3" id="KW-1185">Reference proteome</keyword>
<accession>A0ABP1BQA5</accession>
<evidence type="ECO:0000313" key="3">
    <source>
        <dbReference type="Proteomes" id="UP001497522"/>
    </source>
</evidence>
<reference evidence="2" key="1">
    <citation type="submission" date="2024-03" db="EMBL/GenBank/DDBJ databases">
        <authorList>
            <consortium name="ELIXIR-Norway"/>
            <consortium name="Elixir Norway"/>
        </authorList>
    </citation>
    <scope>NUCLEOTIDE SEQUENCE</scope>
</reference>
<evidence type="ECO:0000256" key="1">
    <source>
        <dbReference type="SAM" id="MobiDB-lite"/>
    </source>
</evidence>